<dbReference type="CDD" id="cd17324">
    <property type="entry name" value="MFS_NepI_like"/>
    <property type="match status" value="1"/>
</dbReference>
<evidence type="ECO:0000256" key="3">
    <source>
        <dbReference type="ARBA" id="ARBA00022692"/>
    </source>
</evidence>
<dbReference type="SUPFAM" id="SSF103473">
    <property type="entry name" value="MFS general substrate transporter"/>
    <property type="match status" value="1"/>
</dbReference>
<keyword evidence="3 6" id="KW-0812">Transmembrane</keyword>
<evidence type="ECO:0000313" key="9">
    <source>
        <dbReference type="Proteomes" id="UP000278792"/>
    </source>
</evidence>
<name>A0A3N3DX59_9VIBR</name>
<keyword evidence="4 6" id="KW-1133">Transmembrane helix</keyword>
<comment type="subcellular location">
    <subcellularLocation>
        <location evidence="1">Cell membrane</location>
        <topology evidence="1">Multi-pass membrane protein</topology>
    </subcellularLocation>
</comment>
<feature type="transmembrane region" description="Helical" evidence="6">
    <location>
        <begin position="12"/>
        <end position="40"/>
    </location>
</feature>
<dbReference type="AlphaFoldDB" id="A0A3N3DX59"/>
<dbReference type="PANTHER" id="PTHR43124:SF4">
    <property type="entry name" value="SUGAR EFFLUX TRANSPORTER"/>
    <property type="match status" value="1"/>
</dbReference>
<sequence>MSSLPQNHWRPWLAVVTLGIASFIVVTTELAPIGMLSAIAKDMAQDPSTTGLVVTLYAWLASAAAIISVMTISHLPRRPLMIGLMLLLGLSNALTALTDQFSLLLIARLFGAIAHGAFWAVIGTIGAQLVRSNSIGRATAIIFGGVSVASVLGVPLMNWVSNLYGWRVSFTLLAILAGMTAAALALTLPQVQGAARLTGRQFANVLKNQQLRVIYLIAIFAIVAHFAAFTFIEVLLNSELNIPHNWAAACLLTFGAAGLVGNFVCGALIDKHLKLLLSCALIVVSIGLALIGISKVTGLFMSLLVVAGWGFGIAILFVALQAWIIRTAGNDALPASAIYAAIFNGAIGTGAVVGSGILEQWGISTLYFSACLMILLSLMLVLFNREQSQAQVAID</sequence>
<evidence type="ECO:0000259" key="7">
    <source>
        <dbReference type="PROSITE" id="PS50850"/>
    </source>
</evidence>
<feature type="transmembrane region" description="Helical" evidence="6">
    <location>
        <begin position="337"/>
        <end position="358"/>
    </location>
</feature>
<feature type="transmembrane region" description="Helical" evidence="6">
    <location>
        <begin position="212"/>
        <end position="234"/>
    </location>
</feature>
<evidence type="ECO:0000256" key="2">
    <source>
        <dbReference type="ARBA" id="ARBA00022475"/>
    </source>
</evidence>
<feature type="transmembrane region" description="Helical" evidence="6">
    <location>
        <begin position="79"/>
        <end position="97"/>
    </location>
</feature>
<accession>A0A3N3DX59</accession>
<feature type="transmembrane region" description="Helical" evidence="6">
    <location>
        <begin position="246"/>
        <end position="268"/>
    </location>
</feature>
<evidence type="ECO:0000256" key="4">
    <source>
        <dbReference type="ARBA" id="ARBA00022989"/>
    </source>
</evidence>
<comment type="caution">
    <text evidence="8">The sequence shown here is derived from an EMBL/GenBank/DDBJ whole genome shotgun (WGS) entry which is preliminary data.</text>
</comment>
<dbReference type="Proteomes" id="UP000278792">
    <property type="component" value="Unassembled WGS sequence"/>
</dbReference>
<dbReference type="InterPro" id="IPR036259">
    <property type="entry name" value="MFS_trans_sf"/>
</dbReference>
<feature type="transmembrane region" description="Helical" evidence="6">
    <location>
        <begin position="275"/>
        <end position="293"/>
    </location>
</feature>
<dbReference type="Pfam" id="PF07690">
    <property type="entry name" value="MFS_1"/>
    <property type="match status" value="1"/>
</dbReference>
<evidence type="ECO:0000256" key="5">
    <source>
        <dbReference type="ARBA" id="ARBA00023136"/>
    </source>
</evidence>
<keyword evidence="5 6" id="KW-0472">Membrane</keyword>
<dbReference type="InterPro" id="IPR050189">
    <property type="entry name" value="MFS_Efflux_Transporters"/>
</dbReference>
<dbReference type="InterPro" id="IPR020846">
    <property type="entry name" value="MFS_dom"/>
</dbReference>
<feature type="transmembrane region" description="Helical" evidence="6">
    <location>
        <begin position="299"/>
        <end position="325"/>
    </location>
</feature>
<dbReference type="GO" id="GO:0022857">
    <property type="term" value="F:transmembrane transporter activity"/>
    <property type="evidence" value="ECO:0007669"/>
    <property type="project" value="InterPro"/>
</dbReference>
<dbReference type="PROSITE" id="PS50850">
    <property type="entry name" value="MFS"/>
    <property type="match status" value="1"/>
</dbReference>
<evidence type="ECO:0000256" key="1">
    <source>
        <dbReference type="ARBA" id="ARBA00004651"/>
    </source>
</evidence>
<feature type="transmembrane region" description="Helical" evidence="6">
    <location>
        <begin position="103"/>
        <end position="126"/>
    </location>
</feature>
<feature type="domain" description="Major facilitator superfamily (MFS) profile" evidence="7">
    <location>
        <begin position="14"/>
        <end position="389"/>
    </location>
</feature>
<feature type="transmembrane region" description="Helical" evidence="6">
    <location>
        <begin position="52"/>
        <end position="72"/>
    </location>
</feature>
<dbReference type="GO" id="GO:0005886">
    <property type="term" value="C:plasma membrane"/>
    <property type="evidence" value="ECO:0007669"/>
    <property type="project" value="UniProtKB-SubCell"/>
</dbReference>
<dbReference type="EMBL" id="RKIK01000052">
    <property type="protein sequence ID" value="ROV59101.1"/>
    <property type="molecule type" value="Genomic_DNA"/>
</dbReference>
<evidence type="ECO:0000313" key="8">
    <source>
        <dbReference type="EMBL" id="ROV59101.1"/>
    </source>
</evidence>
<reference evidence="8 9" key="1">
    <citation type="submission" date="2018-11" db="EMBL/GenBank/DDBJ databases">
        <title>Vibrio ponticus strain CAIM 1751 pathogenic for the snapper Lutjanus guttatus.</title>
        <authorList>
            <person name="Soto-Rodriguez S."/>
            <person name="Lozano-Olvera R."/>
            <person name="Gomez-Gil B."/>
        </authorList>
    </citation>
    <scope>NUCLEOTIDE SEQUENCE [LARGE SCALE GENOMIC DNA]</scope>
    <source>
        <strain evidence="8 9">CAIM 1751</strain>
    </source>
</reference>
<dbReference type="RefSeq" id="WP_123782758.1">
    <property type="nucleotide sequence ID" value="NZ_RKIK01000052.1"/>
</dbReference>
<proteinExistence type="predicted"/>
<feature type="transmembrane region" description="Helical" evidence="6">
    <location>
        <begin position="364"/>
        <end position="383"/>
    </location>
</feature>
<feature type="transmembrane region" description="Helical" evidence="6">
    <location>
        <begin position="166"/>
        <end position="191"/>
    </location>
</feature>
<gene>
    <name evidence="8" type="ORF">EGH82_15340</name>
</gene>
<feature type="transmembrane region" description="Helical" evidence="6">
    <location>
        <begin position="138"/>
        <end position="160"/>
    </location>
</feature>
<dbReference type="Gene3D" id="1.20.1250.20">
    <property type="entry name" value="MFS general substrate transporter like domains"/>
    <property type="match status" value="2"/>
</dbReference>
<dbReference type="InterPro" id="IPR011701">
    <property type="entry name" value="MFS"/>
</dbReference>
<protein>
    <submittedName>
        <fullName evidence="8">MFS transporter</fullName>
    </submittedName>
</protein>
<keyword evidence="2" id="KW-1003">Cell membrane</keyword>
<evidence type="ECO:0000256" key="6">
    <source>
        <dbReference type="SAM" id="Phobius"/>
    </source>
</evidence>
<organism evidence="8 9">
    <name type="scientific">Vibrio ponticus</name>
    <dbReference type="NCBI Taxonomy" id="265668"/>
    <lineage>
        <taxon>Bacteria</taxon>
        <taxon>Pseudomonadati</taxon>
        <taxon>Pseudomonadota</taxon>
        <taxon>Gammaproteobacteria</taxon>
        <taxon>Vibrionales</taxon>
        <taxon>Vibrionaceae</taxon>
        <taxon>Vibrio</taxon>
    </lineage>
</organism>
<dbReference type="PANTHER" id="PTHR43124">
    <property type="entry name" value="PURINE EFFLUX PUMP PBUE"/>
    <property type="match status" value="1"/>
</dbReference>